<proteinExistence type="predicted"/>
<comment type="caution">
    <text evidence="2">The sequence shown here is derived from an EMBL/GenBank/DDBJ whole genome shotgun (WGS) entry which is preliminary data.</text>
</comment>
<name>A0ABD6D8Y9_9EURY</name>
<dbReference type="InterPro" id="IPR058322">
    <property type="entry name" value="DUF8009"/>
</dbReference>
<dbReference type="AlphaFoldDB" id="A0ABD6D8Y9"/>
<evidence type="ECO:0000313" key="3">
    <source>
        <dbReference type="Proteomes" id="UP001597052"/>
    </source>
</evidence>
<dbReference type="EMBL" id="JBHUDM010000003">
    <property type="protein sequence ID" value="MFD1642572.1"/>
    <property type="molecule type" value="Genomic_DNA"/>
</dbReference>
<evidence type="ECO:0000259" key="1">
    <source>
        <dbReference type="Pfam" id="PF26033"/>
    </source>
</evidence>
<gene>
    <name evidence="2" type="ORF">ACFSBW_11880</name>
</gene>
<evidence type="ECO:0000313" key="2">
    <source>
        <dbReference type="EMBL" id="MFD1642572.1"/>
    </source>
</evidence>
<sequence length="146" mass="16082">MADRRSDRESSDPAVIRSIAVTVDDVVTALEANASADREAVLRVTPPFSGRMRARIHVATVGGDYEGEAEPIHLDPATLVAEVPTYPTADETAAEQSASDDDIEARRQRHTERVEAWRETVRNRLRERISVDHSTGTLEVQLHALG</sequence>
<accession>A0ABD6D8Y9</accession>
<reference evidence="2 3" key="1">
    <citation type="journal article" date="2019" name="Int. J. Syst. Evol. Microbiol.">
        <title>The Global Catalogue of Microorganisms (GCM) 10K type strain sequencing project: providing services to taxonomists for standard genome sequencing and annotation.</title>
        <authorList>
            <consortium name="The Broad Institute Genomics Platform"/>
            <consortium name="The Broad Institute Genome Sequencing Center for Infectious Disease"/>
            <person name="Wu L."/>
            <person name="Ma J."/>
        </authorList>
    </citation>
    <scope>NUCLEOTIDE SEQUENCE [LARGE SCALE GENOMIC DNA]</scope>
    <source>
        <strain evidence="2 3">CGMCC 1.10593</strain>
    </source>
</reference>
<dbReference type="Pfam" id="PF26033">
    <property type="entry name" value="DUF8009"/>
    <property type="match status" value="1"/>
</dbReference>
<feature type="domain" description="DUF8009" evidence="1">
    <location>
        <begin position="8"/>
        <end position="146"/>
    </location>
</feature>
<dbReference type="RefSeq" id="WP_256395971.1">
    <property type="nucleotide sequence ID" value="NZ_JANHDJ010000003.1"/>
</dbReference>
<protein>
    <recommendedName>
        <fullName evidence="1">DUF8009 domain-containing protein</fullName>
    </recommendedName>
</protein>
<dbReference type="Proteomes" id="UP001597052">
    <property type="component" value="Unassembled WGS sequence"/>
</dbReference>
<keyword evidence="3" id="KW-1185">Reference proteome</keyword>
<organism evidence="2 3">
    <name type="scientific">Halohasta litorea</name>
    <dbReference type="NCBI Taxonomy" id="869891"/>
    <lineage>
        <taxon>Archaea</taxon>
        <taxon>Methanobacteriati</taxon>
        <taxon>Methanobacteriota</taxon>
        <taxon>Stenosarchaea group</taxon>
        <taxon>Halobacteria</taxon>
        <taxon>Halobacteriales</taxon>
        <taxon>Haloferacaceae</taxon>
        <taxon>Halohasta</taxon>
    </lineage>
</organism>